<dbReference type="EMBL" id="JACRTE010000002">
    <property type="protein sequence ID" value="MBC8595681.1"/>
    <property type="molecule type" value="Genomic_DNA"/>
</dbReference>
<dbReference type="InterPro" id="IPR043129">
    <property type="entry name" value="ATPase_NBD"/>
</dbReference>
<dbReference type="SUPFAM" id="SSF53067">
    <property type="entry name" value="Actin-like ATPase domain"/>
    <property type="match status" value="2"/>
</dbReference>
<reference evidence="2" key="1">
    <citation type="submission" date="2020-08" db="EMBL/GenBank/DDBJ databases">
        <title>Genome public.</title>
        <authorList>
            <person name="Liu C."/>
            <person name="Sun Q."/>
        </authorList>
    </citation>
    <scope>NUCLEOTIDE SEQUENCE</scope>
    <source>
        <strain evidence="2">NSJ-50</strain>
    </source>
</reference>
<dbReference type="Gene3D" id="3.30.420.40">
    <property type="match status" value="2"/>
</dbReference>
<protein>
    <submittedName>
        <fullName evidence="2">tRNA (Adenosine(37)-N6)-threonylcarbamoyltransferase complex dimerization subunit type 1 TsaB</fullName>
    </submittedName>
</protein>
<dbReference type="Pfam" id="PF00814">
    <property type="entry name" value="TsaD"/>
    <property type="match status" value="1"/>
</dbReference>
<sequence>MNILAIDTSSLNASCAVLCSGVLTGEFSICNKKTHSQMLMPMLDDVLKKASMSIEDIDIFAPCIGPGSFTGLRIGIAAAKALCQARGKKIIGISALDSLAQNIAFSDKIVCPIMDARRGDVYNALYKNGEKIASERAVSLDELLSELDGKETVFTGDGVFAYREKIAEKMGKFAYFAPPMHMLSRASSIAYLAEKKAENGEFDDYHTILPVYLRTCQAEREYNERMKEFKTN</sequence>
<evidence type="ECO:0000313" key="3">
    <source>
        <dbReference type="Proteomes" id="UP000647416"/>
    </source>
</evidence>
<feature type="domain" description="Gcp-like" evidence="1">
    <location>
        <begin position="32"/>
        <end position="220"/>
    </location>
</feature>
<accession>A0A926IS66</accession>
<gene>
    <name evidence="2" type="primary">tsaB</name>
    <name evidence="2" type="ORF">H8706_02185</name>
</gene>
<dbReference type="GO" id="GO:0002949">
    <property type="term" value="P:tRNA threonylcarbamoyladenosine modification"/>
    <property type="evidence" value="ECO:0007669"/>
    <property type="project" value="InterPro"/>
</dbReference>
<dbReference type="GO" id="GO:0005829">
    <property type="term" value="C:cytosol"/>
    <property type="evidence" value="ECO:0007669"/>
    <property type="project" value="TreeGrafter"/>
</dbReference>
<keyword evidence="3" id="KW-1185">Reference proteome</keyword>
<dbReference type="PANTHER" id="PTHR11735">
    <property type="entry name" value="TRNA N6-ADENOSINE THREONYLCARBAMOYLTRANSFERASE"/>
    <property type="match status" value="1"/>
</dbReference>
<name>A0A926IS66_9FIRM</name>
<dbReference type="NCBIfam" id="TIGR03725">
    <property type="entry name" value="T6A_YeaZ"/>
    <property type="match status" value="1"/>
</dbReference>
<dbReference type="PANTHER" id="PTHR11735:SF11">
    <property type="entry name" value="TRNA THREONYLCARBAMOYLADENOSINE BIOSYNTHESIS PROTEIN TSAB"/>
    <property type="match status" value="1"/>
</dbReference>
<dbReference type="RefSeq" id="WP_262431331.1">
    <property type="nucleotide sequence ID" value="NZ_JACRTE010000002.1"/>
</dbReference>
<proteinExistence type="predicted"/>
<dbReference type="CDD" id="cd24032">
    <property type="entry name" value="ASKHA_NBD_TsaB"/>
    <property type="match status" value="1"/>
</dbReference>
<dbReference type="AlphaFoldDB" id="A0A926IS66"/>
<organism evidence="2 3">
    <name type="scientific">Qingrenia yutianensis</name>
    <dbReference type="NCBI Taxonomy" id="2763676"/>
    <lineage>
        <taxon>Bacteria</taxon>
        <taxon>Bacillati</taxon>
        <taxon>Bacillota</taxon>
        <taxon>Clostridia</taxon>
        <taxon>Eubacteriales</taxon>
        <taxon>Oscillospiraceae</taxon>
        <taxon>Qingrenia</taxon>
    </lineage>
</organism>
<dbReference type="InterPro" id="IPR000905">
    <property type="entry name" value="Gcp-like_dom"/>
</dbReference>
<evidence type="ECO:0000259" key="1">
    <source>
        <dbReference type="Pfam" id="PF00814"/>
    </source>
</evidence>
<comment type="caution">
    <text evidence="2">The sequence shown here is derived from an EMBL/GenBank/DDBJ whole genome shotgun (WGS) entry which is preliminary data.</text>
</comment>
<dbReference type="InterPro" id="IPR022496">
    <property type="entry name" value="T6A_TsaB"/>
</dbReference>
<dbReference type="Proteomes" id="UP000647416">
    <property type="component" value="Unassembled WGS sequence"/>
</dbReference>
<evidence type="ECO:0000313" key="2">
    <source>
        <dbReference type="EMBL" id="MBC8595681.1"/>
    </source>
</evidence>